<dbReference type="EMBL" id="CM023483">
    <property type="protein sequence ID" value="KAH6936498.1"/>
    <property type="molecule type" value="Genomic_DNA"/>
</dbReference>
<evidence type="ECO:0000313" key="1">
    <source>
        <dbReference type="EMBL" id="KAH6936498.1"/>
    </source>
</evidence>
<evidence type="ECO:0000313" key="2">
    <source>
        <dbReference type="Proteomes" id="UP000821845"/>
    </source>
</evidence>
<accession>A0ACB7SRS6</accession>
<sequence length="104" mass="11148">MYGCHIRETGRREKWHIELSTLAWHLATAAVKVPARRVVGFAFGPLRPVIRRATPPTLSAPSRILCADAAAAAGTAASGRQRRTTCTDDAVAALISFQVPRAPS</sequence>
<proteinExistence type="predicted"/>
<gene>
    <name evidence="1" type="ORF">HPB50_018239</name>
</gene>
<reference evidence="1" key="1">
    <citation type="submission" date="2020-05" db="EMBL/GenBank/DDBJ databases">
        <title>Large-scale comparative analyses of tick genomes elucidate their genetic diversity and vector capacities.</title>
        <authorList>
            <person name="Jia N."/>
            <person name="Wang J."/>
            <person name="Shi W."/>
            <person name="Du L."/>
            <person name="Sun Y."/>
            <person name="Zhan W."/>
            <person name="Jiang J."/>
            <person name="Wang Q."/>
            <person name="Zhang B."/>
            <person name="Ji P."/>
            <person name="Sakyi L.B."/>
            <person name="Cui X."/>
            <person name="Yuan T."/>
            <person name="Jiang B."/>
            <person name="Yang W."/>
            <person name="Lam T.T.-Y."/>
            <person name="Chang Q."/>
            <person name="Ding S."/>
            <person name="Wang X."/>
            <person name="Zhu J."/>
            <person name="Ruan X."/>
            <person name="Zhao L."/>
            <person name="Wei J."/>
            <person name="Que T."/>
            <person name="Du C."/>
            <person name="Cheng J."/>
            <person name="Dai P."/>
            <person name="Han X."/>
            <person name="Huang E."/>
            <person name="Gao Y."/>
            <person name="Liu J."/>
            <person name="Shao H."/>
            <person name="Ye R."/>
            <person name="Li L."/>
            <person name="Wei W."/>
            <person name="Wang X."/>
            <person name="Wang C."/>
            <person name="Yang T."/>
            <person name="Huo Q."/>
            <person name="Li W."/>
            <person name="Guo W."/>
            <person name="Chen H."/>
            <person name="Zhou L."/>
            <person name="Ni X."/>
            <person name="Tian J."/>
            <person name="Zhou Y."/>
            <person name="Sheng Y."/>
            <person name="Liu T."/>
            <person name="Pan Y."/>
            <person name="Xia L."/>
            <person name="Li J."/>
            <person name="Zhao F."/>
            <person name="Cao W."/>
        </authorList>
    </citation>
    <scope>NUCLEOTIDE SEQUENCE</scope>
    <source>
        <strain evidence="1">Hyas-2018</strain>
    </source>
</reference>
<comment type="caution">
    <text evidence="1">The sequence shown here is derived from an EMBL/GenBank/DDBJ whole genome shotgun (WGS) entry which is preliminary data.</text>
</comment>
<dbReference type="Proteomes" id="UP000821845">
    <property type="component" value="Chromosome 3"/>
</dbReference>
<protein>
    <submittedName>
        <fullName evidence="1">Uncharacterized protein</fullName>
    </submittedName>
</protein>
<name>A0ACB7SRS6_HYAAI</name>
<organism evidence="1 2">
    <name type="scientific">Hyalomma asiaticum</name>
    <name type="common">Tick</name>
    <dbReference type="NCBI Taxonomy" id="266040"/>
    <lineage>
        <taxon>Eukaryota</taxon>
        <taxon>Metazoa</taxon>
        <taxon>Ecdysozoa</taxon>
        <taxon>Arthropoda</taxon>
        <taxon>Chelicerata</taxon>
        <taxon>Arachnida</taxon>
        <taxon>Acari</taxon>
        <taxon>Parasitiformes</taxon>
        <taxon>Ixodida</taxon>
        <taxon>Ixodoidea</taxon>
        <taxon>Ixodidae</taxon>
        <taxon>Hyalomminae</taxon>
        <taxon>Hyalomma</taxon>
    </lineage>
</organism>
<keyword evidence="2" id="KW-1185">Reference proteome</keyword>